<evidence type="ECO:0000313" key="5">
    <source>
        <dbReference type="EMBL" id="KZF26824.1"/>
    </source>
</evidence>
<dbReference type="Pfam" id="PF00501">
    <property type="entry name" value="AMP-binding"/>
    <property type="match status" value="1"/>
</dbReference>
<dbReference type="RefSeq" id="XP_018192379.1">
    <property type="nucleotide sequence ID" value="XM_018330139.1"/>
</dbReference>
<comment type="similarity">
    <text evidence="1">Belongs to the ATP-dependent AMP-binding enzyme family.</text>
</comment>
<dbReference type="InterPro" id="IPR020845">
    <property type="entry name" value="AMP-binding_CS"/>
</dbReference>
<protein>
    <submittedName>
        <fullName evidence="5">Acetyl-CoA synthetase-like protein</fullName>
    </submittedName>
</protein>
<reference evidence="5 6" key="1">
    <citation type="journal article" date="2016" name="Fungal Biol.">
        <title>The genome of Xylona heveae provides a window into fungal endophytism.</title>
        <authorList>
            <person name="Gazis R."/>
            <person name="Kuo A."/>
            <person name="Riley R."/>
            <person name="LaButti K."/>
            <person name="Lipzen A."/>
            <person name="Lin J."/>
            <person name="Amirebrahimi M."/>
            <person name="Hesse C.N."/>
            <person name="Spatafora J.W."/>
            <person name="Henrissat B."/>
            <person name="Hainaut M."/>
            <person name="Grigoriev I.V."/>
            <person name="Hibbett D.S."/>
        </authorList>
    </citation>
    <scope>NUCLEOTIDE SEQUENCE [LARGE SCALE GENOMIC DNA]</scope>
    <source>
        <strain evidence="5 6">TC161</strain>
    </source>
</reference>
<dbReference type="PANTHER" id="PTHR24096">
    <property type="entry name" value="LONG-CHAIN-FATTY-ACID--COA LIGASE"/>
    <property type="match status" value="1"/>
</dbReference>
<dbReference type="OrthoDB" id="6509636at2759"/>
<dbReference type="Gene3D" id="3.30.300.30">
    <property type="match status" value="1"/>
</dbReference>
<dbReference type="Gene3D" id="3.40.50.12780">
    <property type="entry name" value="N-terminal domain of ligase-like"/>
    <property type="match status" value="1"/>
</dbReference>
<dbReference type="InterPro" id="IPR042099">
    <property type="entry name" value="ANL_N_sf"/>
</dbReference>
<dbReference type="InterPro" id="IPR000873">
    <property type="entry name" value="AMP-dep_synth/lig_dom"/>
</dbReference>
<feature type="domain" description="AMP-binding enzyme C-terminal" evidence="4">
    <location>
        <begin position="453"/>
        <end position="533"/>
    </location>
</feature>
<dbReference type="SUPFAM" id="SSF56801">
    <property type="entry name" value="Acetyl-CoA synthetase-like"/>
    <property type="match status" value="1"/>
</dbReference>
<dbReference type="OMA" id="IPINPIY"/>
<dbReference type="PROSITE" id="PS00455">
    <property type="entry name" value="AMP_BINDING"/>
    <property type="match status" value="1"/>
</dbReference>
<dbReference type="PANTHER" id="PTHR24096:SF149">
    <property type="entry name" value="AMP-BINDING DOMAIN-CONTAINING PROTEIN-RELATED"/>
    <property type="match status" value="1"/>
</dbReference>
<dbReference type="InParanoid" id="A0A165JZK8"/>
<evidence type="ECO:0000259" key="3">
    <source>
        <dbReference type="Pfam" id="PF00501"/>
    </source>
</evidence>
<gene>
    <name evidence="5" type="ORF">L228DRAFT_217053</name>
</gene>
<dbReference type="GO" id="GO:0016405">
    <property type="term" value="F:CoA-ligase activity"/>
    <property type="evidence" value="ECO:0007669"/>
    <property type="project" value="TreeGrafter"/>
</dbReference>
<dbReference type="AlphaFoldDB" id="A0A165JZK8"/>
<dbReference type="STRING" id="1328760.A0A165JZK8"/>
<dbReference type="Pfam" id="PF13193">
    <property type="entry name" value="AMP-binding_C"/>
    <property type="match status" value="1"/>
</dbReference>
<proteinExistence type="inferred from homology"/>
<organism evidence="5 6">
    <name type="scientific">Xylona heveae (strain CBS 132557 / TC161)</name>
    <dbReference type="NCBI Taxonomy" id="1328760"/>
    <lineage>
        <taxon>Eukaryota</taxon>
        <taxon>Fungi</taxon>
        <taxon>Dikarya</taxon>
        <taxon>Ascomycota</taxon>
        <taxon>Pezizomycotina</taxon>
        <taxon>Xylonomycetes</taxon>
        <taxon>Xylonales</taxon>
        <taxon>Xylonaceae</taxon>
        <taxon>Xylona</taxon>
    </lineage>
</organism>
<dbReference type="InterPro" id="IPR025110">
    <property type="entry name" value="AMP-bd_C"/>
</dbReference>
<evidence type="ECO:0000259" key="4">
    <source>
        <dbReference type="Pfam" id="PF13193"/>
    </source>
</evidence>
<dbReference type="EMBL" id="KV407454">
    <property type="protein sequence ID" value="KZF26824.1"/>
    <property type="molecule type" value="Genomic_DNA"/>
</dbReference>
<dbReference type="GeneID" id="28895276"/>
<evidence type="ECO:0000256" key="2">
    <source>
        <dbReference type="ARBA" id="ARBA00022598"/>
    </source>
</evidence>
<dbReference type="CDD" id="cd05911">
    <property type="entry name" value="Firefly_Luc_like"/>
    <property type="match status" value="1"/>
</dbReference>
<evidence type="ECO:0000256" key="1">
    <source>
        <dbReference type="ARBA" id="ARBA00006432"/>
    </source>
</evidence>
<name>A0A165JZK8_XYLHT</name>
<keyword evidence="2" id="KW-0436">Ligase</keyword>
<dbReference type="InterPro" id="IPR045851">
    <property type="entry name" value="AMP-bd_C_sf"/>
</dbReference>
<dbReference type="Proteomes" id="UP000076632">
    <property type="component" value="Unassembled WGS sequence"/>
</dbReference>
<keyword evidence="6" id="KW-1185">Reference proteome</keyword>
<accession>A0A165JZK8</accession>
<dbReference type="FunFam" id="3.30.300.30:FF:000007">
    <property type="entry name" value="4-coumarate--CoA ligase 2"/>
    <property type="match status" value="1"/>
</dbReference>
<sequence>MPTESSYPLQDIPDIDLWDFLFERKDRKFPDDKVIYLDPYTKRSYTYAQTRKTALDFGKGLKSQWDWQKGDVLAVFSPNCIDTPAITWGTLWTGGIISSANPSYTVDELAFQLGDCQAKALVTQKPLLKLAVEAARRVGLSPDRIILIGDERDEQGKFKHFSSILNISGVARWRKPRIDPAKDLAFLVYSSGTTGHPKGVMLSHRNIVSNTMMITLGEWRHLSWDSCPDGKGDRVMAFLPFYHIYGLTNLIHQSLYAGFTLVVMPKFNIEDFCSIVQEHRITFIYAVPPVILLLGKHPIVKKYDFRSVRMINSGAAPLSKELVEAAYKNVRVPIKQGYGLTETSPTTHTQPWEEWYATVGSVGKLLPNQVAKYMAPDGQTEVPIGETGELWIKGPNVCIGYHKNPEATKQALTPDGYFKTGDIGYQDAQGNFYITDRVKELIKYKGFQVAPAELEGLLSSHPKVADVAVVGVHIPHEATEVPRAYVVPATGVNAGKETEDEIVAWLSERVAHYKRLRGGIRFIDAVPKTLSGKILRKVLKEKAAQEEAGNAPVKAKL</sequence>
<feature type="domain" description="AMP-dependent synthetase/ligase" evidence="3">
    <location>
        <begin position="22"/>
        <end position="402"/>
    </location>
</feature>
<evidence type="ECO:0000313" key="6">
    <source>
        <dbReference type="Proteomes" id="UP000076632"/>
    </source>
</evidence>